<proteinExistence type="predicted"/>
<dbReference type="EMBL" id="AP014964">
    <property type="protein sequence ID" value="BAT06447.1"/>
    <property type="molecule type" value="Genomic_DNA"/>
</dbReference>
<dbReference type="AlphaFoldDB" id="A0A0P0XIF3"/>
<reference evidence="2" key="1">
    <citation type="journal article" date="2005" name="Nature">
        <title>The map-based sequence of the rice genome.</title>
        <authorList>
            <consortium name="International rice genome sequencing project (IRGSP)"/>
            <person name="Matsumoto T."/>
            <person name="Wu J."/>
            <person name="Kanamori H."/>
            <person name="Katayose Y."/>
            <person name="Fujisawa M."/>
            <person name="Namiki N."/>
            <person name="Mizuno H."/>
            <person name="Yamamoto K."/>
            <person name="Antonio B.A."/>
            <person name="Baba T."/>
            <person name="Sakata K."/>
            <person name="Nagamura Y."/>
            <person name="Aoki H."/>
            <person name="Arikawa K."/>
            <person name="Arita K."/>
            <person name="Bito T."/>
            <person name="Chiden Y."/>
            <person name="Fujitsuka N."/>
            <person name="Fukunaka R."/>
            <person name="Hamada M."/>
            <person name="Harada C."/>
            <person name="Hayashi A."/>
            <person name="Hijishita S."/>
            <person name="Honda M."/>
            <person name="Hosokawa S."/>
            <person name="Ichikawa Y."/>
            <person name="Idonuma A."/>
            <person name="Iijima M."/>
            <person name="Ikeda M."/>
            <person name="Ikeno M."/>
            <person name="Ito K."/>
            <person name="Ito S."/>
            <person name="Ito T."/>
            <person name="Ito Y."/>
            <person name="Ito Y."/>
            <person name="Iwabuchi A."/>
            <person name="Kamiya K."/>
            <person name="Karasawa W."/>
            <person name="Kurita K."/>
            <person name="Katagiri S."/>
            <person name="Kikuta A."/>
            <person name="Kobayashi H."/>
            <person name="Kobayashi N."/>
            <person name="Machita K."/>
            <person name="Maehara T."/>
            <person name="Masukawa M."/>
            <person name="Mizubayashi T."/>
            <person name="Mukai Y."/>
            <person name="Nagasaki H."/>
            <person name="Nagata Y."/>
            <person name="Naito S."/>
            <person name="Nakashima M."/>
            <person name="Nakama Y."/>
            <person name="Nakamichi Y."/>
            <person name="Nakamura M."/>
            <person name="Meguro A."/>
            <person name="Negishi M."/>
            <person name="Ohta I."/>
            <person name="Ohta T."/>
            <person name="Okamoto M."/>
            <person name="Ono N."/>
            <person name="Saji S."/>
            <person name="Sakaguchi M."/>
            <person name="Sakai K."/>
            <person name="Shibata M."/>
            <person name="Shimokawa T."/>
            <person name="Song J."/>
            <person name="Takazaki Y."/>
            <person name="Terasawa K."/>
            <person name="Tsugane M."/>
            <person name="Tsuji K."/>
            <person name="Ueda S."/>
            <person name="Waki K."/>
            <person name="Yamagata H."/>
            <person name="Yamamoto M."/>
            <person name="Yamamoto S."/>
            <person name="Yamane H."/>
            <person name="Yoshiki S."/>
            <person name="Yoshihara R."/>
            <person name="Yukawa K."/>
            <person name="Zhong H."/>
            <person name="Yano M."/>
            <person name="Yuan Q."/>
            <person name="Ouyang S."/>
            <person name="Liu J."/>
            <person name="Jones K.M."/>
            <person name="Gansberger K."/>
            <person name="Moffat K."/>
            <person name="Hill J."/>
            <person name="Bera J."/>
            <person name="Fadrosh D."/>
            <person name="Jin S."/>
            <person name="Johri S."/>
            <person name="Kim M."/>
            <person name="Overton L."/>
            <person name="Reardon M."/>
            <person name="Tsitrin T."/>
            <person name="Vuong H."/>
            <person name="Weaver B."/>
            <person name="Ciecko A."/>
            <person name="Tallon L."/>
            <person name="Jackson J."/>
            <person name="Pai G."/>
            <person name="Aken S.V."/>
            <person name="Utterback T."/>
            <person name="Reidmuller S."/>
            <person name="Feldblyum T."/>
            <person name="Hsiao J."/>
            <person name="Zismann V."/>
            <person name="Iobst S."/>
            <person name="de Vazeille A.R."/>
            <person name="Buell C.R."/>
            <person name="Ying K."/>
            <person name="Li Y."/>
            <person name="Lu T."/>
            <person name="Huang Y."/>
            <person name="Zhao Q."/>
            <person name="Feng Q."/>
            <person name="Zhang L."/>
            <person name="Zhu J."/>
            <person name="Weng Q."/>
            <person name="Mu J."/>
            <person name="Lu Y."/>
            <person name="Fan D."/>
            <person name="Liu Y."/>
            <person name="Guan J."/>
            <person name="Zhang Y."/>
            <person name="Yu S."/>
            <person name="Liu X."/>
            <person name="Zhang Y."/>
            <person name="Hong G."/>
            <person name="Han B."/>
            <person name="Choisne N."/>
            <person name="Demange N."/>
            <person name="Orjeda G."/>
            <person name="Samain S."/>
            <person name="Cattolico L."/>
            <person name="Pelletier E."/>
            <person name="Couloux A."/>
            <person name="Segurens B."/>
            <person name="Wincker P."/>
            <person name="D'Hont A."/>
            <person name="Scarpelli C."/>
            <person name="Weissenbach J."/>
            <person name="Salanoubat M."/>
            <person name="Quetier F."/>
            <person name="Yu Y."/>
            <person name="Kim H.R."/>
            <person name="Rambo T."/>
            <person name="Currie J."/>
            <person name="Collura K."/>
            <person name="Luo M."/>
            <person name="Yang T."/>
            <person name="Ammiraju J.S.S."/>
            <person name="Engler F."/>
            <person name="Soderlund C."/>
            <person name="Wing R.A."/>
            <person name="Palmer L.E."/>
            <person name="de la Bastide M."/>
            <person name="Spiegel L."/>
            <person name="Nascimento L."/>
            <person name="Zutavern T."/>
            <person name="O'Shaughnessy A."/>
            <person name="Dike S."/>
            <person name="Dedhia N."/>
            <person name="Preston R."/>
            <person name="Balija V."/>
            <person name="McCombie W.R."/>
            <person name="Chow T."/>
            <person name="Chen H."/>
            <person name="Chung M."/>
            <person name="Chen C."/>
            <person name="Shaw J."/>
            <person name="Wu H."/>
            <person name="Hsiao K."/>
            <person name="Chao Y."/>
            <person name="Chu M."/>
            <person name="Cheng C."/>
            <person name="Hour A."/>
            <person name="Lee P."/>
            <person name="Lin S."/>
            <person name="Lin Y."/>
            <person name="Liou J."/>
            <person name="Liu S."/>
            <person name="Hsing Y."/>
            <person name="Raghuvanshi S."/>
            <person name="Mohanty A."/>
            <person name="Bharti A.K."/>
            <person name="Gaur A."/>
            <person name="Gupta V."/>
            <person name="Kumar D."/>
            <person name="Ravi V."/>
            <person name="Vij S."/>
            <person name="Kapur A."/>
            <person name="Khurana P."/>
            <person name="Khurana P."/>
            <person name="Khurana J.P."/>
            <person name="Tyagi A.K."/>
            <person name="Gaikwad K."/>
            <person name="Singh A."/>
            <person name="Dalal V."/>
            <person name="Srivastava S."/>
            <person name="Dixit A."/>
            <person name="Pal A.K."/>
            <person name="Ghazi I.A."/>
            <person name="Yadav M."/>
            <person name="Pandit A."/>
            <person name="Bhargava A."/>
            <person name="Sureshbabu K."/>
            <person name="Batra K."/>
            <person name="Sharma T.R."/>
            <person name="Mohapatra T."/>
            <person name="Singh N.K."/>
            <person name="Messing J."/>
            <person name="Nelson A.B."/>
            <person name="Fuks G."/>
            <person name="Kavchok S."/>
            <person name="Keizer G."/>
            <person name="Linton E."/>
            <person name="Llaca V."/>
            <person name="Song R."/>
            <person name="Tanyolac B."/>
            <person name="Young S."/>
            <person name="Ho-Il K."/>
            <person name="Hahn J.H."/>
            <person name="Sangsakoo G."/>
            <person name="Vanavichit A."/>
            <person name="de Mattos Luiz.A.T."/>
            <person name="Zimmer P.D."/>
            <person name="Malone G."/>
            <person name="Dellagostin O."/>
            <person name="de Oliveira A.C."/>
            <person name="Bevan M."/>
            <person name="Bancroft I."/>
            <person name="Minx P."/>
            <person name="Cordum H."/>
            <person name="Wilson R."/>
            <person name="Cheng Z."/>
            <person name="Jin W."/>
            <person name="Jiang J."/>
            <person name="Leong S.A."/>
            <person name="Iwama H."/>
            <person name="Gojobori T."/>
            <person name="Itoh T."/>
            <person name="Niimura Y."/>
            <person name="Fujii Y."/>
            <person name="Habara T."/>
            <person name="Sakai H."/>
            <person name="Sato Y."/>
            <person name="Wilson G."/>
            <person name="Kumar K."/>
            <person name="McCouch S."/>
            <person name="Juretic N."/>
            <person name="Hoen D."/>
            <person name="Wright S."/>
            <person name="Bruskiewich R."/>
            <person name="Bureau T."/>
            <person name="Miyao A."/>
            <person name="Hirochika H."/>
            <person name="Nishikawa T."/>
            <person name="Kadowaki K."/>
            <person name="Sugiura M."/>
            <person name="Burr B."/>
            <person name="Sasaki T."/>
        </authorList>
    </citation>
    <scope>NUCLEOTIDE SEQUENCE [LARGE SCALE GENOMIC DNA]</scope>
    <source>
        <strain evidence="2">cv. Nipponbare</strain>
    </source>
</reference>
<dbReference type="Gramene" id="Os08t0536150-00">
    <property type="protein sequence ID" value="Os08t0536150-00"/>
    <property type="gene ID" value="Os08g0536150"/>
</dbReference>
<gene>
    <name evidence="1" type="ordered locus">Os08g0536150</name>
    <name evidence="1" type="ORF">OSNPB_080536150</name>
</gene>
<evidence type="ECO:0000313" key="2">
    <source>
        <dbReference type="Proteomes" id="UP000059680"/>
    </source>
</evidence>
<dbReference type="InParanoid" id="A0A0P0XIF3"/>
<dbReference type="PaxDb" id="39947-A0A0P0XIF3"/>
<accession>A0A0P0XIF3</accession>
<organism evidence="1 2">
    <name type="scientific">Oryza sativa subsp. japonica</name>
    <name type="common">Rice</name>
    <dbReference type="NCBI Taxonomy" id="39947"/>
    <lineage>
        <taxon>Eukaryota</taxon>
        <taxon>Viridiplantae</taxon>
        <taxon>Streptophyta</taxon>
        <taxon>Embryophyta</taxon>
        <taxon>Tracheophyta</taxon>
        <taxon>Spermatophyta</taxon>
        <taxon>Magnoliopsida</taxon>
        <taxon>Liliopsida</taxon>
        <taxon>Poales</taxon>
        <taxon>Poaceae</taxon>
        <taxon>BOP clade</taxon>
        <taxon>Oryzoideae</taxon>
        <taxon>Oryzeae</taxon>
        <taxon>Oryzinae</taxon>
        <taxon>Oryza</taxon>
        <taxon>Oryza sativa</taxon>
    </lineage>
</organism>
<keyword evidence="2" id="KW-1185">Reference proteome</keyword>
<reference evidence="1 2" key="2">
    <citation type="journal article" date="2013" name="Plant Cell Physiol.">
        <title>Rice Annotation Project Database (RAP-DB): an integrative and interactive database for rice genomics.</title>
        <authorList>
            <person name="Sakai H."/>
            <person name="Lee S.S."/>
            <person name="Tanaka T."/>
            <person name="Numa H."/>
            <person name="Kim J."/>
            <person name="Kawahara Y."/>
            <person name="Wakimoto H."/>
            <person name="Yang C.C."/>
            <person name="Iwamoto M."/>
            <person name="Abe T."/>
            <person name="Yamada Y."/>
            <person name="Muto A."/>
            <person name="Inokuchi H."/>
            <person name="Ikemura T."/>
            <person name="Matsumoto T."/>
            <person name="Sasaki T."/>
            <person name="Itoh T."/>
        </authorList>
    </citation>
    <scope>NUCLEOTIDE SEQUENCE [LARGE SCALE GENOMIC DNA]</scope>
    <source>
        <strain evidence="2">cv. Nipponbare</strain>
    </source>
</reference>
<name>A0A0P0XIF3_ORYSJ</name>
<protein>
    <submittedName>
        <fullName evidence="1">Os08g0536150 protein</fullName>
    </submittedName>
</protein>
<evidence type="ECO:0000313" key="1">
    <source>
        <dbReference type="EMBL" id="BAT06447.1"/>
    </source>
</evidence>
<sequence length="76" mass="8951">MHSNNSCHLNCPSDSNNHQNRCYFSYSQESYVYLIPSCYCPTNNVLHLRLSPLIHQMSLQRQNNLSHHYILNFPVL</sequence>
<reference evidence="1 2" key="3">
    <citation type="journal article" date="2013" name="Rice">
        <title>Improvement of the Oryza sativa Nipponbare reference genome using next generation sequence and optical map data.</title>
        <authorList>
            <person name="Kawahara Y."/>
            <person name="de la Bastide M."/>
            <person name="Hamilton J.P."/>
            <person name="Kanamori H."/>
            <person name="McCombie W.R."/>
            <person name="Ouyang S."/>
            <person name="Schwartz D.C."/>
            <person name="Tanaka T."/>
            <person name="Wu J."/>
            <person name="Zhou S."/>
            <person name="Childs K.L."/>
            <person name="Davidson R.M."/>
            <person name="Lin H."/>
            <person name="Quesada-Ocampo L."/>
            <person name="Vaillancourt B."/>
            <person name="Sakai H."/>
            <person name="Lee S.S."/>
            <person name="Kim J."/>
            <person name="Numa H."/>
            <person name="Itoh T."/>
            <person name="Buell C.R."/>
            <person name="Matsumoto T."/>
        </authorList>
    </citation>
    <scope>NUCLEOTIDE SEQUENCE [LARGE SCALE GENOMIC DNA]</scope>
    <source>
        <strain evidence="2">cv. Nipponbare</strain>
    </source>
</reference>
<dbReference type="Proteomes" id="UP000059680">
    <property type="component" value="Chromosome 8"/>
</dbReference>